<reference evidence="3 4" key="1">
    <citation type="journal article" date="2013" name="BMC Genomics">
        <title>Genomics-driven discovery of the pneumocandin biosynthetic gene cluster in the fungus Glarea lozoyensis.</title>
        <authorList>
            <person name="Chen L."/>
            <person name="Yue Q."/>
            <person name="Zhang X."/>
            <person name="Xiang M."/>
            <person name="Wang C."/>
            <person name="Li S."/>
            <person name="Che Y."/>
            <person name="Ortiz-Lopez F.J."/>
            <person name="Bills G.F."/>
            <person name="Liu X."/>
            <person name="An Z."/>
        </authorList>
    </citation>
    <scope>NUCLEOTIDE SEQUENCE [LARGE SCALE GENOMIC DNA]</scope>
    <source>
        <strain evidence="4">ATCC 20868 / MF5171</strain>
    </source>
</reference>
<feature type="region of interest" description="Disordered" evidence="1">
    <location>
        <begin position="977"/>
        <end position="1011"/>
    </location>
</feature>
<dbReference type="RefSeq" id="XP_008088432.1">
    <property type="nucleotide sequence ID" value="XM_008090241.1"/>
</dbReference>
<evidence type="ECO:0000313" key="4">
    <source>
        <dbReference type="Proteomes" id="UP000016922"/>
    </source>
</evidence>
<keyword evidence="4" id="KW-1185">Reference proteome</keyword>
<dbReference type="HOGENOM" id="CLU_297722_0_0_1"/>
<dbReference type="GeneID" id="19467245"/>
<dbReference type="OMA" id="IERECKH"/>
<dbReference type="InterPro" id="IPR013087">
    <property type="entry name" value="Znf_C2H2_type"/>
</dbReference>
<evidence type="ECO:0000313" key="3">
    <source>
        <dbReference type="EMBL" id="EPE24344.1"/>
    </source>
</evidence>
<proteinExistence type="predicted"/>
<evidence type="ECO:0000256" key="1">
    <source>
        <dbReference type="SAM" id="MobiDB-lite"/>
    </source>
</evidence>
<dbReference type="PANTHER" id="PTHR37535">
    <property type="entry name" value="FLUG DOMAIN PROTEIN"/>
    <property type="match status" value="1"/>
</dbReference>
<accession>S3CGG6</accession>
<organism evidence="3 4">
    <name type="scientific">Glarea lozoyensis (strain ATCC 20868 / MF5171)</name>
    <dbReference type="NCBI Taxonomy" id="1116229"/>
    <lineage>
        <taxon>Eukaryota</taxon>
        <taxon>Fungi</taxon>
        <taxon>Dikarya</taxon>
        <taxon>Ascomycota</taxon>
        <taxon>Pezizomycotina</taxon>
        <taxon>Leotiomycetes</taxon>
        <taxon>Helotiales</taxon>
        <taxon>Helotiaceae</taxon>
        <taxon>Glarea</taxon>
    </lineage>
</organism>
<feature type="compositionally biased region" description="Basic residues" evidence="1">
    <location>
        <begin position="999"/>
        <end position="1011"/>
    </location>
</feature>
<name>S3CGG6_GLAL2</name>
<dbReference type="eggNOG" id="ENOG502SJ90">
    <property type="taxonomic scope" value="Eukaryota"/>
</dbReference>
<gene>
    <name evidence="3" type="ORF">GLAREA_08196</name>
</gene>
<feature type="domain" description="C2H2-type" evidence="2">
    <location>
        <begin position="837"/>
        <end position="858"/>
    </location>
</feature>
<dbReference type="PROSITE" id="PS00028">
    <property type="entry name" value="ZINC_FINGER_C2H2_1"/>
    <property type="match status" value="1"/>
</dbReference>
<dbReference type="PANTHER" id="PTHR37535:SF3">
    <property type="entry name" value="FLUG DOMAIN-CONTAINING PROTEIN"/>
    <property type="match status" value="1"/>
</dbReference>
<protein>
    <recommendedName>
        <fullName evidence="2">C2H2-type domain-containing protein</fullName>
    </recommendedName>
</protein>
<evidence type="ECO:0000259" key="2">
    <source>
        <dbReference type="PROSITE" id="PS00028"/>
    </source>
</evidence>
<dbReference type="EMBL" id="KE145373">
    <property type="protein sequence ID" value="EPE24344.1"/>
    <property type="molecule type" value="Genomic_DNA"/>
</dbReference>
<dbReference type="AlphaFoldDB" id="S3CGG6"/>
<dbReference type="InterPro" id="IPR021842">
    <property type="entry name" value="DUF3435"/>
</dbReference>
<dbReference type="Proteomes" id="UP000016922">
    <property type="component" value="Unassembled WGS sequence"/>
</dbReference>
<dbReference type="Pfam" id="PF11917">
    <property type="entry name" value="DUF3435"/>
    <property type="match status" value="1"/>
</dbReference>
<dbReference type="OrthoDB" id="3524732at2759"/>
<sequence length="1011" mass="113141">MPRAGHTFPDRVSDFTSKRLEKLKRIEEAKAPEDRLVSRDWDLEVERKISVLNAVRQRHSKRNFIQLAVCEHVGICETVEQAEAFFTKGGPPFTCGILKLFVEAFVLSSNGNIEEVPTVRTARYLLFGLFSLCKNAGVPIDRDVKRNVMVWVHSDLAVRGLVHHKQRPKAVALPEDFSALLRAFFDTKYLTASQYTTRNALNFVLCANLMLDRSSRIGELTRPSMSNADWEAYKKERKDSLFTWRRVELWAFPGGDGGVELRARMTFSGLKNTGQKGNKVKVIPIRLLPLQMAAEDTLRWLLILGLIDGVFSGISRWADLEAVQSSQHGTKIHIKNSMLDTPVFRQPVHKPTDPSKLLETEVMRSSHFVKQLKELSRHCGLQSPMLPGVLRRGSAYLLGLKTSHEERCARMGHDFKDSTCWGAYRNQTSTVDFQAMRHNLEAVDVSQMLSAFLGKSDAVPNRVSEQGIIEISQDAELRGLLQRECDVIDQIIREFGSFSAARAQRSPKVTEHAAVRRQYQERARALLSKKYKEEYHKHFESLPDTSQIPPSPEPVDGGCDFGNMLLDAADAEDVPIDPALLQDADDMATHLCDMIEGTHLGDVMDADEQSEDVQMDGVLADDGSKRAASLHAAGSASRNAFGLRVMVRNSIFSGLSDLIYKQPEGLSAARFADICVEKFDHLHAADKYYPGQEPTPGTLSCAFCGISLVGKDHNQHIRPCAVNTMAKRILADLDSHQTLHPPNQKCGMIGLDGVSRCASKYKLTRDVKSAAHFTSHCYDCHKDKSSGVYRCNDDGTTFSSWDDFRVHRITQHAASTTILPVDKQTGNPRAEILVFWCKICQQAFSRAAEDEDHHFVQHMDDVQLSVKEHGFAGVFVSNRWFHPSFCIFCLYDGDAGLSTQFADFYTPPAFERHLERHIRDLNDDASIACPAAVNTLNGIRAVCDRTEPMNKKTLVTHLVADHGLVVDRDNTSFKATRKRQRPVLGGKDVNEGLPGVHTSIKKTSKHANHVD</sequence>
<dbReference type="KEGG" id="glz:GLAREA_08196"/>